<evidence type="ECO:0000256" key="1">
    <source>
        <dbReference type="SAM" id="MobiDB-lite"/>
    </source>
</evidence>
<dbReference type="RefSeq" id="WP_242971535.1">
    <property type="nucleotide sequence ID" value="NZ_CP025197.1"/>
</dbReference>
<name>A0A2K9E2S2_9FIRM</name>
<gene>
    <name evidence="3" type="ORF">HVS_08765</name>
</gene>
<keyword evidence="2" id="KW-0812">Transmembrane</keyword>
<dbReference type="Proteomes" id="UP000233534">
    <property type="component" value="Chromosome"/>
</dbReference>
<protein>
    <recommendedName>
        <fullName evidence="5">CNNM transmembrane domain-containing protein</fullName>
    </recommendedName>
</protein>
<evidence type="ECO:0008006" key="5">
    <source>
        <dbReference type="Google" id="ProtNLM"/>
    </source>
</evidence>
<sequence>MDEHSRNTNSTRNSNNSKNSNKATKANNKKIKFKPNASTVSKKENAKWVTFIVLLTFFLSATLSNISSTILESAGLASSFLILLIIIIIGIIFDIIGIAITTAEEAPFHSMASRKLYGAKQAIKLIRSANKASTICNDVIGDICGVISGAASSYIIITISKTASLTTAAVAGFSLTGLVAAATIGGKAIGKTFALKYNNYITYKVAIALSVLSGRKS</sequence>
<evidence type="ECO:0000256" key="2">
    <source>
        <dbReference type="SAM" id="Phobius"/>
    </source>
</evidence>
<evidence type="ECO:0000313" key="3">
    <source>
        <dbReference type="EMBL" id="AUG57659.1"/>
    </source>
</evidence>
<keyword evidence="4" id="KW-1185">Reference proteome</keyword>
<evidence type="ECO:0000313" key="4">
    <source>
        <dbReference type="Proteomes" id="UP000233534"/>
    </source>
</evidence>
<keyword evidence="2" id="KW-0472">Membrane</keyword>
<proteinExistence type="predicted"/>
<feature type="transmembrane region" description="Helical" evidence="2">
    <location>
        <begin position="48"/>
        <end position="71"/>
    </location>
</feature>
<reference evidence="3 4" key="1">
    <citation type="submission" date="2017-12" db="EMBL/GenBank/DDBJ databases">
        <title>Complete genome sequence of Herbivorax saccincola GGR1, a novel Cellulosome-producing hydrolytic bacterium in a thermophilic biogas plant, established by Illumina and Nanopore MinION sequencing.</title>
        <authorList>
            <person name="Pechtl A."/>
            <person name="Ruckert C."/>
            <person name="Koeck D.E."/>
            <person name="Maus I."/>
            <person name="Winkler A."/>
            <person name="Kalinowski J."/>
            <person name="Puhler A."/>
            <person name="Schwarz W.W."/>
            <person name="Zverlov V.V."/>
            <person name="Schluter A."/>
            <person name="Liebl W."/>
        </authorList>
    </citation>
    <scope>NUCLEOTIDE SEQUENCE [LARGE SCALE GENOMIC DNA]</scope>
    <source>
        <strain evidence="4">SR1</strain>
    </source>
</reference>
<feature type="region of interest" description="Disordered" evidence="1">
    <location>
        <begin position="1"/>
        <end position="28"/>
    </location>
</feature>
<dbReference type="KEGG" id="hsc:HVS_08765"/>
<keyword evidence="2" id="KW-1133">Transmembrane helix</keyword>
<organism evidence="3 4">
    <name type="scientific">Acetivibrio saccincola</name>
    <dbReference type="NCBI Taxonomy" id="1677857"/>
    <lineage>
        <taxon>Bacteria</taxon>
        <taxon>Bacillati</taxon>
        <taxon>Bacillota</taxon>
        <taxon>Clostridia</taxon>
        <taxon>Eubacteriales</taxon>
        <taxon>Oscillospiraceae</taxon>
        <taxon>Acetivibrio</taxon>
    </lineage>
</organism>
<accession>A0A2K9E2S2</accession>
<feature type="transmembrane region" description="Helical" evidence="2">
    <location>
        <begin position="77"/>
        <end position="101"/>
    </location>
</feature>
<feature type="compositionally biased region" description="Low complexity" evidence="1">
    <location>
        <begin position="7"/>
        <end position="26"/>
    </location>
</feature>
<dbReference type="EMBL" id="CP025197">
    <property type="protein sequence ID" value="AUG57659.1"/>
    <property type="molecule type" value="Genomic_DNA"/>
</dbReference>
<dbReference type="AlphaFoldDB" id="A0A2K9E2S2"/>